<feature type="transmembrane region" description="Helical" evidence="1">
    <location>
        <begin position="26"/>
        <end position="46"/>
    </location>
</feature>
<evidence type="ECO:0000256" key="1">
    <source>
        <dbReference type="SAM" id="Phobius"/>
    </source>
</evidence>
<keyword evidence="3" id="KW-1185">Reference proteome</keyword>
<evidence type="ECO:0000313" key="3">
    <source>
        <dbReference type="Proteomes" id="UP001596147"/>
    </source>
</evidence>
<feature type="transmembrane region" description="Helical" evidence="1">
    <location>
        <begin position="103"/>
        <end position="122"/>
    </location>
</feature>
<name>A0ABW0LKR3_9BACI</name>
<dbReference type="EMBL" id="JBHSMC010000015">
    <property type="protein sequence ID" value="MFC5465572.1"/>
    <property type="molecule type" value="Genomic_DNA"/>
</dbReference>
<sequence>MENNTSMNKVKDGILEARQITHNRGFVAKEILLLGVISFITILILNSKEITMIDPTLVIPVTIILMVLMRYQSFYKMYSIIMSIIWGLVWLVLGFILTLSLHFVLSVLFAIFMFILGFRISMKKHMHIN</sequence>
<feature type="transmembrane region" description="Helical" evidence="1">
    <location>
        <begin position="52"/>
        <end position="71"/>
    </location>
</feature>
<gene>
    <name evidence="2" type="ORF">ACFPM4_12545</name>
</gene>
<dbReference type="RefSeq" id="WP_382352190.1">
    <property type="nucleotide sequence ID" value="NZ_JBHSMC010000015.1"/>
</dbReference>
<evidence type="ECO:0000313" key="2">
    <source>
        <dbReference type="EMBL" id="MFC5465572.1"/>
    </source>
</evidence>
<feature type="transmembrane region" description="Helical" evidence="1">
    <location>
        <begin position="78"/>
        <end position="97"/>
    </location>
</feature>
<reference evidence="3" key="1">
    <citation type="journal article" date="2019" name="Int. J. Syst. Evol. Microbiol.">
        <title>The Global Catalogue of Microorganisms (GCM) 10K type strain sequencing project: providing services to taxonomists for standard genome sequencing and annotation.</title>
        <authorList>
            <consortium name="The Broad Institute Genomics Platform"/>
            <consortium name="The Broad Institute Genome Sequencing Center for Infectious Disease"/>
            <person name="Wu L."/>
            <person name="Ma J."/>
        </authorList>
    </citation>
    <scope>NUCLEOTIDE SEQUENCE [LARGE SCALE GENOMIC DNA]</scope>
    <source>
        <strain evidence="3">CGMCC 1.12237</strain>
    </source>
</reference>
<protein>
    <submittedName>
        <fullName evidence="2">Uncharacterized protein</fullName>
    </submittedName>
</protein>
<organism evidence="2 3">
    <name type="scientific">Lederbergia graminis</name>
    <dbReference type="NCBI Taxonomy" id="735518"/>
    <lineage>
        <taxon>Bacteria</taxon>
        <taxon>Bacillati</taxon>
        <taxon>Bacillota</taxon>
        <taxon>Bacilli</taxon>
        <taxon>Bacillales</taxon>
        <taxon>Bacillaceae</taxon>
        <taxon>Lederbergia</taxon>
    </lineage>
</organism>
<comment type="caution">
    <text evidence="2">The sequence shown here is derived from an EMBL/GenBank/DDBJ whole genome shotgun (WGS) entry which is preliminary data.</text>
</comment>
<accession>A0ABW0LKR3</accession>
<proteinExistence type="predicted"/>
<keyword evidence="1" id="KW-0472">Membrane</keyword>
<keyword evidence="1" id="KW-1133">Transmembrane helix</keyword>
<dbReference type="Proteomes" id="UP001596147">
    <property type="component" value="Unassembled WGS sequence"/>
</dbReference>
<keyword evidence="1" id="KW-0812">Transmembrane</keyword>